<comment type="caution">
    <text evidence="3">The sequence shown here is derived from an EMBL/GenBank/DDBJ whole genome shotgun (WGS) entry which is preliminary data.</text>
</comment>
<evidence type="ECO:0000313" key="3">
    <source>
        <dbReference type="EMBL" id="CAG7835606.1"/>
    </source>
</evidence>
<dbReference type="EMBL" id="CAJVCH010570689">
    <property type="protein sequence ID" value="CAG7835606.1"/>
    <property type="molecule type" value="Genomic_DNA"/>
</dbReference>
<feature type="domain" description="ZP" evidence="2">
    <location>
        <begin position="94"/>
        <end position="357"/>
    </location>
</feature>
<sequence length="452" mass="50442">METGRYSGSSPCNCHPPQLAIACDLAKWSQGTLIMVNGQLQCDSELSRMDSVKLVKMCKLRSKPMCQFNLFSIVLLLCGIFVGSSFANVSTRIACEDDEMRVDITGTNQIIGAHLQGLKNYPDASCRPEYIEESHLQFRLALKDFYRCGTTQILNKLTGTRTFYNRVVILVQEDGGKEEEYQVLVKCQLESPAMPQLDGNHLNSTVREKRDVLPAGFQEPETITIERKIENKAPEPMLSMYVRQEGHLIGPELIVQPGSPLTMEVSLDSVSKEIYGILVSQLEVTDSGPQSEVILLNGCSVDPYLFENFITNDGDLLMAKFRAFKFPDSNFILFRGTVNVCLGSCEGVPCRSGQLGYGRKRRAVSRDPQDTNQMYEVHMTRILRVASPNLDVEEERRAIIGIRGNDAKLTRNAIEAELRGPNGSSSNCVTHWYQWAIVLAALLAHPLLLIPN</sequence>
<dbReference type="AlphaFoldDB" id="A0A8J2Q612"/>
<keyword evidence="1" id="KW-0812">Transmembrane</keyword>
<dbReference type="InterPro" id="IPR001507">
    <property type="entry name" value="ZP_dom"/>
</dbReference>
<organism evidence="3 4">
    <name type="scientific">Allacma fusca</name>
    <dbReference type="NCBI Taxonomy" id="39272"/>
    <lineage>
        <taxon>Eukaryota</taxon>
        <taxon>Metazoa</taxon>
        <taxon>Ecdysozoa</taxon>
        <taxon>Arthropoda</taxon>
        <taxon>Hexapoda</taxon>
        <taxon>Collembola</taxon>
        <taxon>Symphypleona</taxon>
        <taxon>Sminthuridae</taxon>
        <taxon>Allacma</taxon>
    </lineage>
</organism>
<accession>A0A8J2Q612</accession>
<dbReference type="GO" id="GO:0009653">
    <property type="term" value="P:anatomical structure morphogenesis"/>
    <property type="evidence" value="ECO:0007669"/>
    <property type="project" value="TreeGrafter"/>
</dbReference>
<evidence type="ECO:0000256" key="1">
    <source>
        <dbReference type="SAM" id="Phobius"/>
    </source>
</evidence>
<dbReference type="SMART" id="SM00241">
    <property type="entry name" value="ZP"/>
    <property type="match status" value="1"/>
</dbReference>
<dbReference type="PANTHER" id="PTHR47327">
    <property type="entry name" value="FI18240P1-RELATED"/>
    <property type="match status" value="1"/>
</dbReference>
<dbReference type="PANTHER" id="PTHR47327:SF7">
    <property type="entry name" value="GH08941P"/>
    <property type="match status" value="1"/>
</dbReference>
<evidence type="ECO:0000313" key="4">
    <source>
        <dbReference type="Proteomes" id="UP000708208"/>
    </source>
</evidence>
<protein>
    <recommendedName>
        <fullName evidence="2">ZP domain-containing protein</fullName>
    </recommendedName>
</protein>
<dbReference type="PROSITE" id="PS51257">
    <property type="entry name" value="PROKAR_LIPOPROTEIN"/>
    <property type="match status" value="1"/>
</dbReference>
<proteinExistence type="predicted"/>
<keyword evidence="1" id="KW-0472">Membrane</keyword>
<keyword evidence="1" id="KW-1133">Transmembrane helix</keyword>
<keyword evidence="4" id="KW-1185">Reference proteome</keyword>
<evidence type="ECO:0000259" key="2">
    <source>
        <dbReference type="PROSITE" id="PS51034"/>
    </source>
</evidence>
<name>A0A8J2Q612_9HEXA</name>
<dbReference type="OrthoDB" id="6407830at2759"/>
<dbReference type="PROSITE" id="PS51034">
    <property type="entry name" value="ZP_2"/>
    <property type="match status" value="1"/>
</dbReference>
<gene>
    <name evidence="3" type="ORF">AFUS01_LOCUS44953</name>
</gene>
<reference evidence="3" key="1">
    <citation type="submission" date="2021-06" db="EMBL/GenBank/DDBJ databases">
        <authorList>
            <person name="Hodson N. C."/>
            <person name="Mongue J. A."/>
            <person name="Jaron S. K."/>
        </authorList>
    </citation>
    <scope>NUCLEOTIDE SEQUENCE</scope>
</reference>
<feature type="transmembrane region" description="Helical" evidence="1">
    <location>
        <begin position="66"/>
        <end position="87"/>
    </location>
</feature>
<dbReference type="Proteomes" id="UP000708208">
    <property type="component" value="Unassembled WGS sequence"/>
</dbReference>
<dbReference type="InterPro" id="IPR052774">
    <property type="entry name" value="Celegans_DevNeuronal_Protein"/>
</dbReference>